<dbReference type="Proteomes" id="UP000004528">
    <property type="component" value="Unassembled WGS sequence"/>
</dbReference>
<protein>
    <submittedName>
        <fullName evidence="1">Uncharacterized protein</fullName>
    </submittedName>
</protein>
<dbReference type="EMBL" id="ACKU01000014">
    <property type="protein sequence ID" value="EER74671.1"/>
    <property type="molecule type" value="Genomic_DNA"/>
</dbReference>
<proteinExistence type="predicted"/>
<dbReference type="HOGENOM" id="CLU_215406_0_0_9"/>
<organism evidence="1 2">
    <name type="scientific">Weissella paramesenteroides ATCC 33313</name>
    <dbReference type="NCBI Taxonomy" id="585506"/>
    <lineage>
        <taxon>Bacteria</taxon>
        <taxon>Bacillati</taxon>
        <taxon>Bacillota</taxon>
        <taxon>Bacilli</taxon>
        <taxon>Lactobacillales</taxon>
        <taxon>Lactobacillaceae</taxon>
        <taxon>Weissella</taxon>
    </lineage>
</organism>
<evidence type="ECO:0000313" key="2">
    <source>
        <dbReference type="Proteomes" id="UP000004528"/>
    </source>
</evidence>
<accession>C5RB02</accession>
<name>C5RB02_WEIPA</name>
<dbReference type="AlphaFoldDB" id="C5RB02"/>
<sequence length="50" mass="5861">MEEIIMAVRSPYNSWARRRPVSHDYSKKVRSAEVVNIQQWAKGKAELESK</sequence>
<gene>
    <name evidence="1" type="ORF">HMPREF0877_1147</name>
</gene>
<reference evidence="1 2" key="1">
    <citation type="submission" date="2009-04" db="EMBL/GenBank/DDBJ databases">
        <authorList>
            <person name="Qin X."/>
            <person name="Bachman B."/>
            <person name="Battles P."/>
            <person name="Bell A."/>
            <person name="Bess C."/>
            <person name="Bickham C."/>
            <person name="Chaboub L."/>
            <person name="Chen D."/>
            <person name="Coyle M."/>
            <person name="Deiros D.R."/>
            <person name="Dinh H."/>
            <person name="Forbes L."/>
            <person name="Fowler G."/>
            <person name="Francisco L."/>
            <person name="Fu Q."/>
            <person name="Gubbala S."/>
            <person name="Hale W."/>
            <person name="Han Y."/>
            <person name="Hemphill L."/>
            <person name="Highlander S.K."/>
            <person name="Hirani K."/>
            <person name="Hogues M."/>
            <person name="Jackson L."/>
            <person name="Jakkamsetti A."/>
            <person name="Javaid M."/>
            <person name="Jiang H."/>
            <person name="Korchina V."/>
            <person name="Kovar C."/>
            <person name="Lara F."/>
            <person name="Lee S."/>
            <person name="Mata R."/>
            <person name="Mathew T."/>
            <person name="Moen C."/>
            <person name="Morales K."/>
            <person name="Munidasa M."/>
            <person name="Nazareth L."/>
            <person name="Ngo R."/>
            <person name="Nguyen L."/>
            <person name="Okwuonu G."/>
            <person name="Ongeri F."/>
            <person name="Patil S."/>
            <person name="Petrosino J."/>
            <person name="Pham C."/>
            <person name="Pham P."/>
            <person name="Pu L.-L."/>
            <person name="Puazo M."/>
            <person name="Raj R."/>
            <person name="Reid J."/>
            <person name="Rouhana J."/>
            <person name="Saada N."/>
            <person name="Shang Y."/>
            <person name="Simmons D."/>
            <person name="Thornton R."/>
            <person name="Warren J."/>
            <person name="Weissenberger G."/>
            <person name="Zhang J."/>
            <person name="Zhang L."/>
            <person name="Zhou C."/>
            <person name="Zhu D."/>
            <person name="Muzny D."/>
            <person name="Worley K."/>
            <person name="Gibbs R."/>
        </authorList>
    </citation>
    <scope>NUCLEOTIDE SEQUENCE [LARGE SCALE GENOMIC DNA]</scope>
    <source>
        <strain evidence="1 2">ATCC 33313</strain>
    </source>
</reference>
<evidence type="ECO:0000313" key="1">
    <source>
        <dbReference type="EMBL" id="EER74671.1"/>
    </source>
</evidence>
<comment type="caution">
    <text evidence="1">The sequence shown here is derived from an EMBL/GenBank/DDBJ whole genome shotgun (WGS) entry which is preliminary data.</text>
</comment>
<keyword evidence="2" id="KW-1185">Reference proteome</keyword>
<dbReference type="STRING" id="585506.HMPREF0877_1147"/>